<dbReference type="PANTHER" id="PTHR39327:SF1">
    <property type="entry name" value="BLR5470 PROTEIN"/>
    <property type="match status" value="1"/>
</dbReference>
<accession>A0ABQ3E5C9</accession>
<feature type="signal peptide" evidence="1">
    <location>
        <begin position="1"/>
        <end position="35"/>
    </location>
</feature>
<protein>
    <recommendedName>
        <fullName evidence="4">Transglutaminase</fullName>
    </recommendedName>
</protein>
<dbReference type="InterPro" id="IPR010319">
    <property type="entry name" value="Transglutaminase-like_Cys_pept"/>
</dbReference>
<feature type="chain" id="PRO_5047007263" description="Transglutaminase" evidence="1">
    <location>
        <begin position="36"/>
        <end position="214"/>
    </location>
</feature>
<dbReference type="PANTHER" id="PTHR39327">
    <property type="match status" value="1"/>
</dbReference>
<proteinExistence type="predicted"/>
<keyword evidence="3" id="KW-1185">Reference proteome</keyword>
<evidence type="ECO:0000256" key="1">
    <source>
        <dbReference type="SAM" id="SignalP"/>
    </source>
</evidence>
<reference evidence="3" key="1">
    <citation type="journal article" date="2019" name="Int. J. Syst. Evol. Microbiol.">
        <title>The Global Catalogue of Microorganisms (GCM) 10K type strain sequencing project: providing services to taxonomists for standard genome sequencing and annotation.</title>
        <authorList>
            <consortium name="The Broad Institute Genomics Platform"/>
            <consortium name="The Broad Institute Genome Sequencing Center for Infectious Disease"/>
            <person name="Wu L."/>
            <person name="Ma J."/>
        </authorList>
    </citation>
    <scope>NUCLEOTIDE SEQUENCE [LARGE SCALE GENOMIC DNA]</scope>
    <source>
        <strain evidence="3">KCTC 32998</strain>
    </source>
</reference>
<evidence type="ECO:0000313" key="3">
    <source>
        <dbReference type="Proteomes" id="UP000646745"/>
    </source>
</evidence>
<evidence type="ECO:0008006" key="4">
    <source>
        <dbReference type="Google" id="ProtNLM"/>
    </source>
</evidence>
<dbReference type="Pfam" id="PF06035">
    <property type="entry name" value="Peptidase_C93"/>
    <property type="match status" value="1"/>
</dbReference>
<sequence>MSLSPFLKSFARRLCERGIRPMLAGVLLLPAAAQAASFRYWDDPTASVITLTRAQFVEQVRQHHGEARLVFVNRVVNNAARQQFEAVDTWKGFDRLVKDGFGDCEDFAIAKYQILIDAGTPSDRLDLLAAKDTMTPTYHAVLRYREDDGSHLILDNLTPMMLPEARRTDLEPLVAFDRQQARYFHDGAFHPVDPTRIELGGQRLSERMPHLMDY</sequence>
<dbReference type="Proteomes" id="UP000646745">
    <property type="component" value="Unassembled WGS sequence"/>
</dbReference>
<dbReference type="RefSeq" id="WP_189444929.1">
    <property type="nucleotide sequence ID" value="NZ_BMZI01000005.1"/>
</dbReference>
<organism evidence="2 3">
    <name type="scientific">Salinicola rhizosphaerae</name>
    <dbReference type="NCBI Taxonomy" id="1443141"/>
    <lineage>
        <taxon>Bacteria</taxon>
        <taxon>Pseudomonadati</taxon>
        <taxon>Pseudomonadota</taxon>
        <taxon>Gammaproteobacteria</taxon>
        <taxon>Oceanospirillales</taxon>
        <taxon>Halomonadaceae</taxon>
        <taxon>Salinicola</taxon>
    </lineage>
</organism>
<name>A0ABQ3E5C9_9GAMM</name>
<keyword evidence="1" id="KW-0732">Signal</keyword>
<comment type="caution">
    <text evidence="2">The sequence shown here is derived from an EMBL/GenBank/DDBJ whole genome shotgun (WGS) entry which is preliminary data.</text>
</comment>
<gene>
    <name evidence="2" type="ORF">GCM10009038_23750</name>
</gene>
<evidence type="ECO:0000313" key="2">
    <source>
        <dbReference type="EMBL" id="GHB24002.1"/>
    </source>
</evidence>
<dbReference type="Gene3D" id="3.10.620.30">
    <property type="match status" value="1"/>
</dbReference>
<dbReference type="EMBL" id="BMZI01000005">
    <property type="protein sequence ID" value="GHB24002.1"/>
    <property type="molecule type" value="Genomic_DNA"/>
</dbReference>